<reference evidence="6" key="1">
    <citation type="journal article" date="2012" name="J. Microbiol. Biotechnol.">
        <title>Ramlibacter ginsenosidimutans sp. nov., with ginsenoside-converting activity.</title>
        <authorList>
            <person name="Wang L."/>
            <person name="An D.S."/>
            <person name="Kim S.G."/>
            <person name="Jin F.X."/>
            <person name="Kim S.C."/>
            <person name="Lee S.T."/>
            <person name="Im W.T."/>
        </authorList>
    </citation>
    <scope>NUCLEOTIDE SEQUENCE</scope>
    <source>
        <strain evidence="6">KACC 17527</strain>
    </source>
</reference>
<keyword evidence="3 4" id="KW-0732">Signal</keyword>
<evidence type="ECO:0000313" key="6">
    <source>
        <dbReference type="EMBL" id="MBK6006849.1"/>
    </source>
</evidence>
<evidence type="ECO:0000256" key="2">
    <source>
        <dbReference type="ARBA" id="ARBA00010742"/>
    </source>
</evidence>
<dbReference type="Gene3D" id="3.40.190.10">
    <property type="entry name" value="Periplasmic binding protein-like II"/>
    <property type="match status" value="2"/>
</dbReference>
<evidence type="ECO:0000256" key="4">
    <source>
        <dbReference type="SAM" id="SignalP"/>
    </source>
</evidence>
<protein>
    <submittedName>
        <fullName evidence="6">ABC transporter substrate-binding protein</fullName>
    </submittedName>
</protein>
<reference evidence="6" key="2">
    <citation type="submission" date="2021-01" db="EMBL/GenBank/DDBJ databases">
        <authorList>
            <person name="Kang M."/>
        </authorList>
    </citation>
    <scope>NUCLEOTIDE SEQUENCE</scope>
    <source>
        <strain evidence="6">KACC 17527</strain>
    </source>
</reference>
<comment type="subcellular location">
    <subcellularLocation>
        <location evidence="1">Periplasm</location>
    </subcellularLocation>
</comment>
<sequence length="343" mass="36534">MQLRKLFSAAVTLLLACSVAGAQTGKPIEFNYGIPNADHVTVFVAQDLGLFEKVGLKPKFFTFTSGAPLLAGLKSESLDVVTAGLALTFALGQDIPLKFLFWEANNAAAEGLVVDPKSGIKSYRDLGKAKKIGAAVGTCAQVSLYLMAQKAGIPWDKLNVVNIPAPLFRNSFLSNSIDAGVAWPPFSLQLQSEGYPVASFDEAYTPEGGVCPGLTAARPDFLKQHPEVGVKLIQVEAMAREALARNPQLGVDAFVKRLGVTPEVAKATLARECCGRVPSFEAQADPHSPYSMTSKEGGLAGKLLLASDVLHATKAIPEPIPLAKIQAAIDLAYILDYLKQNRK</sequence>
<dbReference type="SUPFAM" id="SSF53850">
    <property type="entry name" value="Periplasmic binding protein-like II"/>
    <property type="match status" value="1"/>
</dbReference>
<feature type="signal peptide" evidence="4">
    <location>
        <begin position="1"/>
        <end position="22"/>
    </location>
</feature>
<accession>A0A934TSY0</accession>
<feature type="chain" id="PRO_5037164937" evidence="4">
    <location>
        <begin position="23"/>
        <end position="343"/>
    </location>
</feature>
<evidence type="ECO:0000259" key="5">
    <source>
        <dbReference type="Pfam" id="PF09084"/>
    </source>
</evidence>
<name>A0A934TSY0_9BURK</name>
<comment type="caution">
    <text evidence="6">The sequence shown here is derived from an EMBL/GenBank/DDBJ whole genome shotgun (WGS) entry which is preliminary data.</text>
</comment>
<evidence type="ECO:0000313" key="7">
    <source>
        <dbReference type="Proteomes" id="UP000630528"/>
    </source>
</evidence>
<evidence type="ECO:0000256" key="1">
    <source>
        <dbReference type="ARBA" id="ARBA00004418"/>
    </source>
</evidence>
<dbReference type="PANTHER" id="PTHR30024">
    <property type="entry name" value="ALIPHATIC SULFONATES-BINDING PROTEIN-RELATED"/>
    <property type="match status" value="1"/>
</dbReference>
<dbReference type="AlphaFoldDB" id="A0A934TSY0"/>
<evidence type="ECO:0000256" key="3">
    <source>
        <dbReference type="ARBA" id="ARBA00022729"/>
    </source>
</evidence>
<dbReference type="GO" id="GO:0042597">
    <property type="term" value="C:periplasmic space"/>
    <property type="evidence" value="ECO:0007669"/>
    <property type="project" value="UniProtKB-SubCell"/>
</dbReference>
<proteinExistence type="inferred from homology"/>
<gene>
    <name evidence="6" type="ORF">JJB11_12180</name>
</gene>
<dbReference type="Proteomes" id="UP000630528">
    <property type="component" value="Unassembled WGS sequence"/>
</dbReference>
<dbReference type="EMBL" id="JAEPWM010000004">
    <property type="protein sequence ID" value="MBK6006849.1"/>
    <property type="molecule type" value="Genomic_DNA"/>
</dbReference>
<dbReference type="Pfam" id="PF09084">
    <property type="entry name" value="NMT1"/>
    <property type="match status" value="1"/>
</dbReference>
<keyword evidence="7" id="KW-1185">Reference proteome</keyword>
<feature type="domain" description="SsuA/THI5-like" evidence="5">
    <location>
        <begin position="36"/>
        <end position="248"/>
    </location>
</feature>
<dbReference type="PROSITE" id="PS51257">
    <property type="entry name" value="PROKAR_LIPOPROTEIN"/>
    <property type="match status" value="1"/>
</dbReference>
<dbReference type="PANTHER" id="PTHR30024:SF47">
    <property type="entry name" value="TAURINE-BINDING PERIPLASMIC PROTEIN"/>
    <property type="match status" value="1"/>
</dbReference>
<dbReference type="RefSeq" id="WP_201171109.1">
    <property type="nucleotide sequence ID" value="NZ_JAEPWM010000004.1"/>
</dbReference>
<dbReference type="InterPro" id="IPR015168">
    <property type="entry name" value="SsuA/THI5"/>
</dbReference>
<organism evidence="6 7">
    <name type="scientific">Ramlibacter ginsenosidimutans</name>
    <dbReference type="NCBI Taxonomy" id="502333"/>
    <lineage>
        <taxon>Bacteria</taxon>
        <taxon>Pseudomonadati</taxon>
        <taxon>Pseudomonadota</taxon>
        <taxon>Betaproteobacteria</taxon>
        <taxon>Burkholderiales</taxon>
        <taxon>Comamonadaceae</taxon>
        <taxon>Ramlibacter</taxon>
    </lineage>
</organism>
<comment type="similarity">
    <text evidence="2">Belongs to the bacterial solute-binding protein SsuA/TauA family.</text>
</comment>